<sequence>MKLRNMMYASLFAAIVGALGILPPLTLPISPVPITAQTLGVMLAGAILGARYGALSLGIFVALVAFGVPLLSGGRGGFGVLVGPGGGYILSWPIAAFVIGSLVERYWNKMNTARFILFNIIGGILLVYASGVTYLSFATGIPWTTAAFQALIYVPGDVTKAVIAGMIAMQIKKAYPLINKPIEHKKAA</sequence>
<keyword evidence="7 8" id="KW-0472">Membrane</keyword>
<evidence type="ECO:0000256" key="4">
    <source>
        <dbReference type="ARBA" id="ARBA00022475"/>
    </source>
</evidence>
<evidence type="ECO:0000256" key="8">
    <source>
        <dbReference type="PIRNR" id="PIRNR016661"/>
    </source>
</evidence>
<name>A0ABV6NND5_9BACI</name>
<dbReference type="Pfam" id="PF02632">
    <property type="entry name" value="BioY"/>
    <property type="match status" value="1"/>
</dbReference>
<dbReference type="PANTHER" id="PTHR34295:SF4">
    <property type="entry name" value="BIOTIN TRANSPORTER BIOY-RELATED"/>
    <property type="match status" value="1"/>
</dbReference>
<feature type="transmembrane region" description="Helical" evidence="9">
    <location>
        <begin position="52"/>
        <end position="71"/>
    </location>
</feature>
<evidence type="ECO:0000256" key="1">
    <source>
        <dbReference type="ARBA" id="ARBA00004651"/>
    </source>
</evidence>
<evidence type="ECO:0000313" key="10">
    <source>
        <dbReference type="EMBL" id="MFC0562176.1"/>
    </source>
</evidence>
<feature type="transmembrane region" description="Helical" evidence="9">
    <location>
        <begin position="78"/>
        <end position="103"/>
    </location>
</feature>
<keyword evidence="11" id="KW-1185">Reference proteome</keyword>
<keyword evidence="5 9" id="KW-0812">Transmembrane</keyword>
<organism evidence="10 11">
    <name type="scientific">Halalkalibacter alkalisediminis</name>
    <dbReference type="NCBI Taxonomy" id="935616"/>
    <lineage>
        <taxon>Bacteria</taxon>
        <taxon>Bacillati</taxon>
        <taxon>Bacillota</taxon>
        <taxon>Bacilli</taxon>
        <taxon>Bacillales</taxon>
        <taxon>Bacillaceae</taxon>
        <taxon>Halalkalibacter</taxon>
    </lineage>
</organism>
<gene>
    <name evidence="10" type="ORF">ACFFH4_25360</name>
</gene>
<dbReference type="Proteomes" id="UP001589833">
    <property type="component" value="Unassembled WGS sequence"/>
</dbReference>
<reference evidence="10 11" key="1">
    <citation type="submission" date="2024-09" db="EMBL/GenBank/DDBJ databases">
        <authorList>
            <person name="Sun Q."/>
            <person name="Mori K."/>
        </authorList>
    </citation>
    <scope>NUCLEOTIDE SEQUENCE [LARGE SCALE GENOMIC DNA]</scope>
    <source>
        <strain evidence="10 11">NCAIM B.02301</strain>
    </source>
</reference>
<dbReference type="EMBL" id="JBHLTR010000115">
    <property type="protein sequence ID" value="MFC0562176.1"/>
    <property type="molecule type" value="Genomic_DNA"/>
</dbReference>
<accession>A0ABV6NND5</accession>
<dbReference type="PIRSF" id="PIRSF016661">
    <property type="entry name" value="BioY"/>
    <property type="match status" value="1"/>
</dbReference>
<evidence type="ECO:0000256" key="3">
    <source>
        <dbReference type="ARBA" id="ARBA00022448"/>
    </source>
</evidence>
<comment type="subcellular location">
    <subcellularLocation>
        <location evidence="1 8">Cell membrane</location>
        <topology evidence="1 8">Multi-pass membrane protein</topology>
    </subcellularLocation>
</comment>
<keyword evidence="4 8" id="KW-1003">Cell membrane</keyword>
<comment type="similarity">
    <text evidence="2 8">Belongs to the BioY family.</text>
</comment>
<evidence type="ECO:0000256" key="9">
    <source>
        <dbReference type="SAM" id="Phobius"/>
    </source>
</evidence>
<evidence type="ECO:0000256" key="2">
    <source>
        <dbReference type="ARBA" id="ARBA00010692"/>
    </source>
</evidence>
<comment type="caution">
    <text evidence="10">The sequence shown here is derived from an EMBL/GenBank/DDBJ whole genome shotgun (WGS) entry which is preliminary data.</text>
</comment>
<dbReference type="RefSeq" id="WP_273848277.1">
    <property type="nucleotide sequence ID" value="NZ_JAQQWT010000062.1"/>
</dbReference>
<evidence type="ECO:0000256" key="6">
    <source>
        <dbReference type="ARBA" id="ARBA00022989"/>
    </source>
</evidence>
<evidence type="ECO:0000313" key="11">
    <source>
        <dbReference type="Proteomes" id="UP001589833"/>
    </source>
</evidence>
<dbReference type="Gene3D" id="1.10.1760.20">
    <property type="match status" value="1"/>
</dbReference>
<feature type="transmembrane region" description="Helical" evidence="9">
    <location>
        <begin position="115"/>
        <end position="137"/>
    </location>
</feature>
<dbReference type="InterPro" id="IPR003784">
    <property type="entry name" value="BioY"/>
</dbReference>
<keyword evidence="3 8" id="KW-0813">Transport</keyword>
<dbReference type="PANTHER" id="PTHR34295">
    <property type="entry name" value="BIOTIN TRANSPORTER BIOY"/>
    <property type="match status" value="1"/>
</dbReference>
<proteinExistence type="inferred from homology"/>
<keyword evidence="6 9" id="KW-1133">Transmembrane helix</keyword>
<protein>
    <recommendedName>
        <fullName evidence="8">Biotin transporter</fullName>
    </recommendedName>
</protein>
<evidence type="ECO:0000256" key="7">
    <source>
        <dbReference type="ARBA" id="ARBA00023136"/>
    </source>
</evidence>
<evidence type="ECO:0000256" key="5">
    <source>
        <dbReference type="ARBA" id="ARBA00022692"/>
    </source>
</evidence>